<dbReference type="FunFam" id="3.20.20.140:FF:000057">
    <property type="entry name" value="Adenosine deaminase"/>
    <property type="match status" value="1"/>
</dbReference>
<dbReference type="STRING" id="105785.A0A2J7PE28"/>
<dbReference type="InterPro" id="IPR032466">
    <property type="entry name" value="Metal_Hydrolase"/>
</dbReference>
<evidence type="ECO:0000256" key="2">
    <source>
        <dbReference type="ARBA" id="ARBA00004296"/>
    </source>
</evidence>
<dbReference type="AlphaFoldDB" id="A0A2J7PE28"/>
<dbReference type="NCBIfam" id="TIGR01430">
    <property type="entry name" value="aden_deam"/>
    <property type="match status" value="1"/>
</dbReference>
<dbReference type="OrthoDB" id="272271at2759"/>
<name>A0A2J7PE28_9NEOP</name>
<comment type="subcellular location">
    <subcellularLocation>
        <location evidence="2">Cell membrane</location>
        <topology evidence="2">Peripheral membrane protein</topology>
        <orientation evidence="2">Extracellular side</orientation>
    </subcellularLocation>
</comment>
<dbReference type="GO" id="GO:0006154">
    <property type="term" value="P:adenosine catabolic process"/>
    <property type="evidence" value="ECO:0007669"/>
    <property type="project" value="TreeGrafter"/>
</dbReference>
<dbReference type="InterPro" id="IPR006330">
    <property type="entry name" value="Ado/ade_deaminase"/>
</dbReference>
<dbReference type="EMBL" id="NEVH01026112">
    <property type="protein sequence ID" value="PNF14593.1"/>
    <property type="molecule type" value="Genomic_DNA"/>
</dbReference>
<evidence type="ECO:0000259" key="9">
    <source>
        <dbReference type="Pfam" id="PF00962"/>
    </source>
</evidence>
<dbReference type="EC" id="3.5.4.4" evidence="4"/>
<comment type="similarity">
    <text evidence="3">Belongs to the metallo-dependent hydrolases superfamily. Adenosine and AMP deaminases family.</text>
</comment>
<dbReference type="PROSITE" id="PS00485">
    <property type="entry name" value="A_DEAMINASE"/>
    <property type="match status" value="1"/>
</dbReference>
<evidence type="ECO:0000256" key="8">
    <source>
        <dbReference type="ARBA" id="ARBA00022833"/>
    </source>
</evidence>
<evidence type="ECO:0000256" key="4">
    <source>
        <dbReference type="ARBA" id="ARBA00012784"/>
    </source>
</evidence>
<dbReference type="GO" id="GO:0009168">
    <property type="term" value="P:purine ribonucleoside monophosphate biosynthetic process"/>
    <property type="evidence" value="ECO:0007669"/>
    <property type="project" value="InterPro"/>
</dbReference>
<comment type="cofactor">
    <cofactor evidence="1">
        <name>Zn(2+)</name>
        <dbReference type="ChEBI" id="CHEBI:29105"/>
    </cofactor>
</comment>
<dbReference type="GO" id="GO:0046103">
    <property type="term" value="P:inosine biosynthetic process"/>
    <property type="evidence" value="ECO:0007669"/>
    <property type="project" value="TreeGrafter"/>
</dbReference>
<dbReference type="GO" id="GO:0060169">
    <property type="term" value="P:negative regulation of adenosine receptor signaling pathway"/>
    <property type="evidence" value="ECO:0007669"/>
    <property type="project" value="TreeGrafter"/>
</dbReference>
<dbReference type="Proteomes" id="UP000235965">
    <property type="component" value="Unassembled WGS sequence"/>
</dbReference>
<dbReference type="GO" id="GO:0043103">
    <property type="term" value="P:hypoxanthine salvage"/>
    <property type="evidence" value="ECO:0007669"/>
    <property type="project" value="TreeGrafter"/>
</dbReference>
<evidence type="ECO:0000256" key="1">
    <source>
        <dbReference type="ARBA" id="ARBA00001947"/>
    </source>
</evidence>
<sequence>MGVSMFPVKKNMTSKILQSRVELHVHLDGSLRHETIWELAKVKGLHLPGNGTFQDLQKAMIVRQPKDLHQFLQPFLISTPCIAGDLSAIERIAYEFCEDKARNGVMYVEARYSPHFLLAEGGPSDIEALSEVVKAVNRGFARGKAAFHIKIQSILCTLVGTNKALEVLQLCENFRNDGVVAIDMAAPHTTDTTKHSEVPDAGIEVEAFKKAATLGIHRTVHAGESGSAEMVKRAIEIYKAERIGHGYHVLEDDEVYQTILQDHIHLENCPWSSYLTGSVPLSTPKHPVVQFAEDGANFSISTDDPMVTGKELQGDYDLANNCWGLTEAHFLRANMNAARSCFLPKAEKQELIGELMKVYGLDEEGTSH</sequence>
<dbReference type="GO" id="GO:0009897">
    <property type="term" value="C:external side of plasma membrane"/>
    <property type="evidence" value="ECO:0007669"/>
    <property type="project" value="TreeGrafter"/>
</dbReference>
<organism evidence="10 11">
    <name type="scientific">Cryptotermes secundus</name>
    <dbReference type="NCBI Taxonomy" id="105785"/>
    <lineage>
        <taxon>Eukaryota</taxon>
        <taxon>Metazoa</taxon>
        <taxon>Ecdysozoa</taxon>
        <taxon>Arthropoda</taxon>
        <taxon>Hexapoda</taxon>
        <taxon>Insecta</taxon>
        <taxon>Pterygota</taxon>
        <taxon>Neoptera</taxon>
        <taxon>Polyneoptera</taxon>
        <taxon>Dictyoptera</taxon>
        <taxon>Blattodea</taxon>
        <taxon>Blattoidea</taxon>
        <taxon>Termitoidae</taxon>
        <taxon>Kalotermitidae</taxon>
        <taxon>Cryptotermitinae</taxon>
        <taxon>Cryptotermes</taxon>
    </lineage>
</organism>
<keyword evidence="8" id="KW-0862">Zinc</keyword>
<keyword evidence="11" id="KW-1185">Reference proteome</keyword>
<accession>A0A2J7PE28</accession>
<evidence type="ECO:0000256" key="5">
    <source>
        <dbReference type="ARBA" id="ARBA00018099"/>
    </source>
</evidence>
<dbReference type="Gene3D" id="3.20.20.140">
    <property type="entry name" value="Metal-dependent hydrolases"/>
    <property type="match status" value="1"/>
</dbReference>
<dbReference type="PANTHER" id="PTHR11409:SF43">
    <property type="entry name" value="ADENOSINE DEAMINASE"/>
    <property type="match status" value="1"/>
</dbReference>
<evidence type="ECO:0000313" key="10">
    <source>
        <dbReference type="EMBL" id="PNF14593.1"/>
    </source>
</evidence>
<keyword evidence="6" id="KW-0479">Metal-binding</keyword>
<evidence type="ECO:0000256" key="6">
    <source>
        <dbReference type="ARBA" id="ARBA00022723"/>
    </source>
</evidence>
<evidence type="ECO:0000256" key="7">
    <source>
        <dbReference type="ARBA" id="ARBA00022801"/>
    </source>
</evidence>
<evidence type="ECO:0000313" key="11">
    <source>
        <dbReference type="Proteomes" id="UP000235965"/>
    </source>
</evidence>
<dbReference type="GO" id="GO:0046872">
    <property type="term" value="F:metal ion binding"/>
    <property type="evidence" value="ECO:0007669"/>
    <property type="project" value="UniProtKB-KW"/>
</dbReference>
<dbReference type="InParanoid" id="A0A2J7PE28"/>
<proteinExistence type="inferred from homology"/>
<dbReference type="InterPro" id="IPR006650">
    <property type="entry name" value="A/AMP_deam_AS"/>
</dbReference>
<feature type="domain" description="Adenosine deaminase" evidence="9">
    <location>
        <begin position="20"/>
        <end position="357"/>
    </location>
</feature>
<evidence type="ECO:0000256" key="3">
    <source>
        <dbReference type="ARBA" id="ARBA00006676"/>
    </source>
</evidence>
<dbReference type="InterPro" id="IPR001365">
    <property type="entry name" value="A_deaminase_dom"/>
</dbReference>
<dbReference type="SUPFAM" id="SSF51556">
    <property type="entry name" value="Metallo-dependent hydrolases"/>
    <property type="match status" value="1"/>
</dbReference>
<protein>
    <recommendedName>
        <fullName evidence="5">Adenosine deaminase</fullName>
        <ecNumber evidence="4">3.5.4.4</ecNumber>
    </recommendedName>
</protein>
<dbReference type="Pfam" id="PF00962">
    <property type="entry name" value="A_deaminase"/>
    <property type="match status" value="1"/>
</dbReference>
<dbReference type="GO" id="GO:0005829">
    <property type="term" value="C:cytosol"/>
    <property type="evidence" value="ECO:0007669"/>
    <property type="project" value="TreeGrafter"/>
</dbReference>
<keyword evidence="7" id="KW-0378">Hydrolase</keyword>
<reference evidence="10 11" key="1">
    <citation type="submission" date="2017-12" db="EMBL/GenBank/DDBJ databases">
        <title>Hemimetabolous genomes reveal molecular basis of termite eusociality.</title>
        <authorList>
            <person name="Harrison M.C."/>
            <person name="Jongepier E."/>
            <person name="Robertson H.M."/>
            <person name="Arning N."/>
            <person name="Bitard-Feildel T."/>
            <person name="Chao H."/>
            <person name="Childers C.P."/>
            <person name="Dinh H."/>
            <person name="Doddapaneni H."/>
            <person name="Dugan S."/>
            <person name="Gowin J."/>
            <person name="Greiner C."/>
            <person name="Han Y."/>
            <person name="Hu H."/>
            <person name="Hughes D.S.T."/>
            <person name="Huylmans A.-K."/>
            <person name="Kemena C."/>
            <person name="Kremer L.P.M."/>
            <person name="Lee S.L."/>
            <person name="Lopez-Ezquerra A."/>
            <person name="Mallet L."/>
            <person name="Monroy-Kuhn J.M."/>
            <person name="Moser A."/>
            <person name="Murali S.C."/>
            <person name="Muzny D.M."/>
            <person name="Otani S."/>
            <person name="Piulachs M.-D."/>
            <person name="Poelchau M."/>
            <person name="Qu J."/>
            <person name="Schaub F."/>
            <person name="Wada-Katsumata A."/>
            <person name="Worley K.C."/>
            <person name="Xie Q."/>
            <person name="Ylla G."/>
            <person name="Poulsen M."/>
            <person name="Gibbs R.A."/>
            <person name="Schal C."/>
            <person name="Richards S."/>
            <person name="Belles X."/>
            <person name="Korb J."/>
            <person name="Bornberg-Bauer E."/>
        </authorList>
    </citation>
    <scope>NUCLEOTIDE SEQUENCE [LARGE SCALE GENOMIC DNA]</scope>
    <source>
        <tissue evidence="10">Whole body</tissue>
    </source>
</reference>
<dbReference type="PANTHER" id="PTHR11409">
    <property type="entry name" value="ADENOSINE DEAMINASE"/>
    <property type="match status" value="1"/>
</dbReference>
<gene>
    <name evidence="10" type="primary">ada</name>
    <name evidence="10" type="ORF">B7P43_G13282</name>
</gene>
<comment type="caution">
    <text evidence="10">The sequence shown here is derived from an EMBL/GenBank/DDBJ whole genome shotgun (WGS) entry which is preliminary data.</text>
</comment>
<dbReference type="GO" id="GO:0004000">
    <property type="term" value="F:adenosine deaminase activity"/>
    <property type="evidence" value="ECO:0007669"/>
    <property type="project" value="TreeGrafter"/>
</dbReference>